<accession>A0A6L8RJZ4</accession>
<dbReference type="Gene3D" id="2.60.120.10">
    <property type="entry name" value="Jelly Rolls"/>
    <property type="match status" value="2"/>
</dbReference>
<dbReference type="SUPFAM" id="SSF51735">
    <property type="entry name" value="NAD(P)-binding Rossmann-fold domains"/>
    <property type="match status" value="2"/>
</dbReference>
<comment type="caution">
    <text evidence="5">The sequence shown here is derived from an EMBL/GenBank/DDBJ whole genome shotgun (WGS) entry which is preliminary data.</text>
</comment>
<evidence type="ECO:0000256" key="2">
    <source>
        <dbReference type="PIRSR" id="PIRSR600888-1"/>
    </source>
</evidence>
<dbReference type="InterPro" id="IPR029903">
    <property type="entry name" value="RmlD-like-bd"/>
</dbReference>
<protein>
    <submittedName>
        <fullName evidence="5">Sugar nucleotide-binding protein</fullName>
    </submittedName>
</protein>
<dbReference type="UniPathway" id="UPA00124"/>
<reference evidence="5 6" key="1">
    <citation type="journal article" date="2019" name="Nat. Med.">
        <title>A library of human gut bacterial isolates paired with longitudinal multiomics data enables mechanistic microbiome research.</title>
        <authorList>
            <person name="Poyet M."/>
            <person name="Groussin M."/>
            <person name="Gibbons S.M."/>
            <person name="Avila-Pacheco J."/>
            <person name="Jiang X."/>
            <person name="Kearney S.M."/>
            <person name="Perrotta A.R."/>
            <person name="Berdy B."/>
            <person name="Zhao S."/>
            <person name="Lieberman T.D."/>
            <person name="Swanson P.K."/>
            <person name="Smith M."/>
            <person name="Roesemann S."/>
            <person name="Alexander J.E."/>
            <person name="Rich S.A."/>
            <person name="Livny J."/>
            <person name="Vlamakis H."/>
            <person name="Clish C."/>
            <person name="Bullock K."/>
            <person name="Deik A."/>
            <person name="Scott J."/>
            <person name="Pierce K.A."/>
            <person name="Xavier R.J."/>
            <person name="Alm E.J."/>
        </authorList>
    </citation>
    <scope>NUCLEOTIDE SEQUENCE [LARGE SCALE GENOMIC DNA]</scope>
    <source>
        <strain evidence="5 6">BIOML-A10</strain>
    </source>
</reference>
<dbReference type="Pfam" id="PF04321">
    <property type="entry name" value="RmlD_sub_bind"/>
    <property type="match status" value="1"/>
</dbReference>
<dbReference type="Gene3D" id="3.40.50.720">
    <property type="entry name" value="NAD(P)-binding Rossmann-like Domain"/>
    <property type="match status" value="1"/>
</dbReference>
<sequence length="634" mass="69250">MAFEKDLSVAETGIEGLKVVDLAVHGDSRGWFKENWQRAKMCALGIPDLKVVQNNISYNDSRGVTRGIHAEPWDKFISVARGSVFGAWVDLREGSETFGKVFTCTLDPSKAIYVPRGVGNSFQALEDGTAYTYLVDAHWSLELKKTYTFVNLADPELAIEWPIPLDEATVSEADLNQPMLKDVVPMAPKRTLVTGCNGQLGHAVRALAEERGVAKDFDFCDIDTFDMSDPDAYAQYDWSLYGTVINCGAYTAVDKAETPEGRKAIYVPRGVGNSFQALEDGTAYTYLVDAHWSLELKKTYTFVNLADPELAIEWPIPLDEATVSEADLNHPMLADVVPMAPKRTLVTGCNGQLGHAVRALAEERGVAKDFDFCDIDTFDMSDPDAYAQYDWSLYGTVINCGAYTAVDKAETPEGRVIAWKANATGPALLARTCAGHGITLVHVSSDYVFDGTAEVHTEEEPLSPLSVYGQTKAAGDIAVAGCPRHYIMRSSWVIGEGHNFVKTMKGLSDRVTDPDDKLEQVTVVDDQLGRLTFTRDMAEAIFHVLGTHAPYGTYDCTGSGAVKSWADIARAVFEAANGNGDRVVPVSTADYYANAAGPVAPRPVHSALDLSRLESTGFHMPDWEEELGEYLKTL</sequence>
<dbReference type="PANTHER" id="PTHR21047">
    <property type="entry name" value="DTDP-6-DEOXY-D-GLUCOSE-3,5 EPIMERASE"/>
    <property type="match status" value="1"/>
</dbReference>
<dbReference type="Pfam" id="PF00908">
    <property type="entry name" value="dTDP_sugar_isom"/>
    <property type="match status" value="2"/>
</dbReference>
<feature type="active site" description="Proton donor" evidence="2">
    <location>
        <position position="133"/>
    </location>
</feature>
<dbReference type="CDD" id="cd00438">
    <property type="entry name" value="cupin_RmlC"/>
    <property type="match status" value="1"/>
</dbReference>
<evidence type="ECO:0000259" key="4">
    <source>
        <dbReference type="Pfam" id="PF04321"/>
    </source>
</evidence>
<feature type="domain" description="RmlD-like substrate binding" evidence="4">
    <location>
        <begin position="343"/>
        <end position="633"/>
    </location>
</feature>
<dbReference type="InterPro" id="IPR011051">
    <property type="entry name" value="RmlC_Cupin_sf"/>
</dbReference>
<evidence type="ECO:0000313" key="6">
    <source>
        <dbReference type="Proteomes" id="UP000481598"/>
    </source>
</evidence>
<feature type="active site" description="Proton acceptor" evidence="2">
    <location>
        <position position="69"/>
    </location>
</feature>
<dbReference type="InterPro" id="IPR014710">
    <property type="entry name" value="RmlC-like_jellyroll"/>
</dbReference>
<dbReference type="GO" id="GO:0008830">
    <property type="term" value="F:dTDP-4-dehydrorhamnose 3,5-epimerase activity"/>
    <property type="evidence" value="ECO:0007669"/>
    <property type="project" value="InterPro"/>
</dbReference>
<dbReference type="Gene3D" id="3.90.25.10">
    <property type="entry name" value="UDP-galactose 4-epimerase, domain 1"/>
    <property type="match status" value="1"/>
</dbReference>
<evidence type="ECO:0000256" key="3">
    <source>
        <dbReference type="PIRSR" id="PIRSR600888-3"/>
    </source>
</evidence>
<dbReference type="InterPro" id="IPR000888">
    <property type="entry name" value="RmlC-like"/>
</dbReference>
<evidence type="ECO:0000313" key="5">
    <source>
        <dbReference type="EMBL" id="MZJ86099.1"/>
    </source>
</evidence>
<evidence type="ECO:0000256" key="1">
    <source>
        <dbReference type="ARBA" id="ARBA00010154"/>
    </source>
</evidence>
<dbReference type="SUPFAM" id="SSF51182">
    <property type="entry name" value="RmlC-like cupins"/>
    <property type="match status" value="2"/>
</dbReference>
<name>A0A6L8RJZ4_9ACTN</name>
<dbReference type="AlphaFoldDB" id="A0A6L8RJZ4"/>
<proteinExistence type="inferred from homology"/>
<dbReference type="EMBL" id="WWTB01000013">
    <property type="protein sequence ID" value="MZJ86099.1"/>
    <property type="molecule type" value="Genomic_DNA"/>
</dbReference>
<dbReference type="CDD" id="cd05254">
    <property type="entry name" value="dTDP_HR_like_SDR_e"/>
    <property type="match status" value="1"/>
</dbReference>
<dbReference type="GO" id="GO:0005829">
    <property type="term" value="C:cytosol"/>
    <property type="evidence" value="ECO:0007669"/>
    <property type="project" value="TreeGrafter"/>
</dbReference>
<feature type="site" description="Participates in a stacking interaction with the thymidine ring of dTDP-4-oxo-6-deoxyglucose" evidence="3">
    <location>
        <position position="139"/>
    </location>
</feature>
<organism evidence="5 6">
    <name type="scientific">Collinsella aerofaciens</name>
    <dbReference type="NCBI Taxonomy" id="74426"/>
    <lineage>
        <taxon>Bacteria</taxon>
        <taxon>Bacillati</taxon>
        <taxon>Actinomycetota</taxon>
        <taxon>Coriobacteriia</taxon>
        <taxon>Coriobacteriales</taxon>
        <taxon>Coriobacteriaceae</taxon>
        <taxon>Collinsella</taxon>
    </lineage>
</organism>
<dbReference type="GO" id="GO:0000271">
    <property type="term" value="P:polysaccharide biosynthetic process"/>
    <property type="evidence" value="ECO:0007669"/>
    <property type="project" value="TreeGrafter"/>
</dbReference>
<comment type="similarity">
    <text evidence="1">Belongs to the dTDP-4-dehydrorhamnose 3,5-epimerase family.</text>
</comment>
<dbReference type="InterPro" id="IPR036291">
    <property type="entry name" value="NAD(P)-bd_dom_sf"/>
</dbReference>
<dbReference type="Proteomes" id="UP000481598">
    <property type="component" value="Unassembled WGS sequence"/>
</dbReference>
<gene>
    <name evidence="5" type="ORF">GT635_06450</name>
</gene>
<dbReference type="PANTHER" id="PTHR21047:SF2">
    <property type="entry name" value="THYMIDINE DIPHOSPHO-4-KETO-RHAMNOSE 3,5-EPIMERASE"/>
    <property type="match status" value="1"/>
</dbReference>
<dbReference type="GO" id="GO:0019305">
    <property type="term" value="P:dTDP-rhamnose biosynthetic process"/>
    <property type="evidence" value="ECO:0007669"/>
    <property type="project" value="UniProtKB-UniPathway"/>
</dbReference>